<dbReference type="EMBL" id="CP023068">
    <property type="protein sequence ID" value="ASY66231.1"/>
    <property type="molecule type" value="Genomic_DNA"/>
</dbReference>
<dbReference type="AlphaFoldDB" id="A0A249PJZ8"/>
<keyword evidence="1" id="KW-0614">Plasmid</keyword>
<organism evidence="1 2">
    <name type="scientific">Sinorhizobium sojae CCBAU 05684</name>
    <dbReference type="NCBI Taxonomy" id="716928"/>
    <lineage>
        <taxon>Bacteria</taxon>
        <taxon>Pseudomonadati</taxon>
        <taxon>Pseudomonadota</taxon>
        <taxon>Alphaproteobacteria</taxon>
        <taxon>Hyphomicrobiales</taxon>
        <taxon>Rhizobiaceae</taxon>
        <taxon>Sinorhizobium/Ensifer group</taxon>
        <taxon>Sinorhizobium</taxon>
    </lineage>
</organism>
<keyword evidence="2" id="KW-1185">Reference proteome</keyword>
<proteinExistence type="predicted"/>
<accession>A0A249PJZ8</accession>
<evidence type="ECO:0000313" key="2">
    <source>
        <dbReference type="Proteomes" id="UP000217211"/>
    </source>
</evidence>
<dbReference type="Proteomes" id="UP000217211">
    <property type="component" value="Plasmid pSJ05684b"/>
</dbReference>
<dbReference type="KEGG" id="esj:SJ05684_b52490"/>
<gene>
    <name evidence="1" type="ORF">SJ05684_b52490</name>
</gene>
<geneLocation type="plasmid" evidence="2">
    <name>psj05684b</name>
</geneLocation>
<evidence type="ECO:0000313" key="1">
    <source>
        <dbReference type="EMBL" id="ASY66231.1"/>
    </source>
</evidence>
<protein>
    <submittedName>
        <fullName evidence="1">Uncharacterized protein</fullName>
    </submittedName>
</protein>
<name>A0A249PJZ8_9HYPH</name>
<reference evidence="1 2" key="1">
    <citation type="submission" date="2017-08" db="EMBL/GenBank/DDBJ databases">
        <title>Multipartite genome sequences of Sinorhizobium species nodulating soybeans.</title>
        <authorList>
            <person name="Tian C.F."/>
        </authorList>
    </citation>
    <scope>NUCLEOTIDE SEQUENCE [LARGE SCALE GENOMIC DNA]</scope>
    <source>
        <strain evidence="1 2">CCBAU 05684</strain>
        <plasmid evidence="2">psj05684b</plasmid>
    </source>
</reference>
<sequence>MVAKAKKALRTADFRAKRTLDIVAGLSPMVKVFRCGPRRDGGGWGCVGPR</sequence>